<organism evidence="2 3">
    <name type="scientific">Undibacterium pigrum</name>
    <dbReference type="NCBI Taxonomy" id="401470"/>
    <lineage>
        <taxon>Bacteria</taxon>
        <taxon>Pseudomonadati</taxon>
        <taxon>Pseudomonadota</taxon>
        <taxon>Betaproteobacteria</taxon>
        <taxon>Burkholderiales</taxon>
        <taxon>Oxalobacteraceae</taxon>
        <taxon>Undibacterium</taxon>
    </lineage>
</organism>
<evidence type="ECO:0000313" key="3">
    <source>
        <dbReference type="Proteomes" id="UP000247792"/>
    </source>
</evidence>
<dbReference type="InterPro" id="IPR007445">
    <property type="entry name" value="PilO"/>
</dbReference>
<gene>
    <name evidence="2" type="ORF">DFR42_10550</name>
</gene>
<keyword evidence="1" id="KW-0812">Transmembrane</keyword>
<reference evidence="2 3" key="1">
    <citation type="submission" date="2018-05" db="EMBL/GenBank/DDBJ databases">
        <title>Genomic Encyclopedia of Type Strains, Phase IV (KMG-IV): sequencing the most valuable type-strain genomes for metagenomic binning, comparative biology and taxonomic classification.</title>
        <authorList>
            <person name="Goeker M."/>
        </authorList>
    </citation>
    <scope>NUCLEOTIDE SEQUENCE [LARGE SCALE GENOMIC DNA]</scope>
    <source>
        <strain evidence="2 3">DSM 19792</strain>
    </source>
</reference>
<evidence type="ECO:0000313" key="2">
    <source>
        <dbReference type="EMBL" id="PXX42392.1"/>
    </source>
</evidence>
<keyword evidence="1" id="KW-1133">Transmembrane helix</keyword>
<dbReference type="AlphaFoldDB" id="A0A318J5H3"/>
<protein>
    <submittedName>
        <fullName evidence="2">Type IV pilus assembly protein PilO</fullName>
    </submittedName>
</protein>
<dbReference type="InterPro" id="IPR014717">
    <property type="entry name" value="Transl_elong_EF1B/ribsomal_bS6"/>
</dbReference>
<feature type="transmembrane region" description="Helical" evidence="1">
    <location>
        <begin position="29"/>
        <end position="50"/>
    </location>
</feature>
<dbReference type="PANTHER" id="PTHR39555:SF1">
    <property type="entry name" value="TYPE IV PILUS INNER MEMBRANE COMPONENT PILO"/>
    <property type="match status" value="1"/>
</dbReference>
<accession>A0A318J5H3</accession>
<dbReference type="Proteomes" id="UP000247792">
    <property type="component" value="Unassembled WGS sequence"/>
</dbReference>
<dbReference type="GO" id="GO:0043683">
    <property type="term" value="P:type IV pilus assembly"/>
    <property type="evidence" value="ECO:0007669"/>
    <property type="project" value="InterPro"/>
</dbReference>
<dbReference type="EMBL" id="QJKB01000005">
    <property type="protein sequence ID" value="PXX42392.1"/>
    <property type="molecule type" value="Genomic_DNA"/>
</dbReference>
<dbReference type="Gene3D" id="3.30.70.60">
    <property type="match status" value="1"/>
</dbReference>
<proteinExistence type="predicted"/>
<dbReference type="PIRSF" id="PIRSF016482">
    <property type="entry name" value="PilO"/>
    <property type="match status" value="1"/>
</dbReference>
<dbReference type="RefSeq" id="WP_110255954.1">
    <property type="nucleotide sequence ID" value="NZ_QJKB01000005.1"/>
</dbReference>
<evidence type="ECO:0000256" key="1">
    <source>
        <dbReference type="SAM" id="Phobius"/>
    </source>
</evidence>
<dbReference type="PANTHER" id="PTHR39555">
    <property type="entry name" value="FIMBRIAL ASSEMBLY PROTEIN PILO-LIKE PROTEIN-RELATED"/>
    <property type="match status" value="1"/>
</dbReference>
<dbReference type="Pfam" id="PF04350">
    <property type="entry name" value="PilO"/>
    <property type="match status" value="1"/>
</dbReference>
<dbReference type="GO" id="GO:0043107">
    <property type="term" value="P:type IV pilus-dependent motility"/>
    <property type="evidence" value="ECO:0007669"/>
    <property type="project" value="InterPro"/>
</dbReference>
<comment type="caution">
    <text evidence="2">The sequence shown here is derived from an EMBL/GenBank/DDBJ whole genome shotgun (WGS) entry which is preliminary data.</text>
</comment>
<name>A0A318J5H3_9BURK</name>
<keyword evidence="3" id="KW-1185">Reference proteome</keyword>
<keyword evidence="1" id="KW-0472">Membrane</keyword>
<dbReference type="OrthoDB" id="9802133at2"/>
<sequence length="217" mass="23747">MAINLNEIGQSVNAQFQGLSGLHPGLWPIAPRVASAVAVLIAVVALGWFVQWDGQMQAIETGQAEEVKLRAEYKSKLQQAINLDALKEQRKLVQQYVATMEKQLPSQAEMAALLADINLAGTGRGLQFDSFKPGSPAVKDYYAELPIAIKIQGSYHDLGQFVGDIAKLPRIVTLNNLGITTSKDGGLTLDVTAKTFRYLNKDEVQDQADKKKKEPKK</sequence>